<sequence length="74" mass="7569">MSSNKQGAKKAKYAEKNGGGDSQGCGRTVPNNATFGVLFNILIARIGSVILAQNPACQISILENAGKQGSSSEA</sequence>
<evidence type="ECO:0000313" key="2">
    <source>
        <dbReference type="Proteomes" id="UP000887565"/>
    </source>
</evidence>
<proteinExistence type="predicted"/>
<name>A0A915ISB5_ROMCU</name>
<feature type="region of interest" description="Disordered" evidence="1">
    <location>
        <begin position="1"/>
        <end position="26"/>
    </location>
</feature>
<evidence type="ECO:0000313" key="3">
    <source>
        <dbReference type="WBParaSite" id="nRc.2.0.1.t16269-RA"/>
    </source>
</evidence>
<dbReference type="Proteomes" id="UP000887565">
    <property type="component" value="Unplaced"/>
</dbReference>
<dbReference type="WBParaSite" id="nRc.2.0.1.t16269-RA">
    <property type="protein sequence ID" value="nRc.2.0.1.t16269-RA"/>
    <property type="gene ID" value="nRc.2.0.1.g16269"/>
</dbReference>
<reference evidence="3" key="1">
    <citation type="submission" date="2022-11" db="UniProtKB">
        <authorList>
            <consortium name="WormBaseParasite"/>
        </authorList>
    </citation>
    <scope>IDENTIFICATION</scope>
</reference>
<protein>
    <submittedName>
        <fullName evidence="3">Uncharacterized protein</fullName>
    </submittedName>
</protein>
<keyword evidence="2" id="KW-1185">Reference proteome</keyword>
<accession>A0A915ISB5</accession>
<dbReference type="AlphaFoldDB" id="A0A915ISB5"/>
<evidence type="ECO:0000256" key="1">
    <source>
        <dbReference type="SAM" id="MobiDB-lite"/>
    </source>
</evidence>
<organism evidence="2 3">
    <name type="scientific">Romanomermis culicivorax</name>
    <name type="common">Nematode worm</name>
    <dbReference type="NCBI Taxonomy" id="13658"/>
    <lineage>
        <taxon>Eukaryota</taxon>
        <taxon>Metazoa</taxon>
        <taxon>Ecdysozoa</taxon>
        <taxon>Nematoda</taxon>
        <taxon>Enoplea</taxon>
        <taxon>Dorylaimia</taxon>
        <taxon>Mermithida</taxon>
        <taxon>Mermithoidea</taxon>
        <taxon>Mermithidae</taxon>
        <taxon>Romanomermis</taxon>
    </lineage>
</organism>